<evidence type="ECO:0000256" key="6">
    <source>
        <dbReference type="ARBA" id="ARBA00022485"/>
    </source>
</evidence>
<dbReference type="InterPro" id="IPR017121">
    <property type="entry name" value="Nitrite_Rdtase_lsu"/>
</dbReference>
<name>A0ABY4W9S5_9PROT</name>
<comment type="similarity">
    <text evidence="5">Belongs to the nitrite and sulfite reductase 4Fe-4S domain family.</text>
</comment>
<dbReference type="SUPFAM" id="SSF51905">
    <property type="entry name" value="FAD/NAD(P)-binding domain"/>
    <property type="match status" value="2"/>
</dbReference>
<dbReference type="EMBL" id="CP098747">
    <property type="protein sequence ID" value="USG62029.1"/>
    <property type="molecule type" value="Genomic_DNA"/>
</dbReference>
<keyword evidence="9" id="KW-0001">2Fe-2S</keyword>
<keyword evidence="8 17" id="KW-0285">Flavoprotein</keyword>
<dbReference type="Proteomes" id="UP001056291">
    <property type="component" value="Chromosome"/>
</dbReference>
<dbReference type="InterPro" id="IPR041575">
    <property type="entry name" value="Rubredoxin_C"/>
</dbReference>
<keyword evidence="14" id="KW-0411">Iron-sulfur</keyword>
<keyword evidence="15 17" id="KW-0534">Nitrate assimilation</keyword>
<evidence type="ECO:0000256" key="5">
    <source>
        <dbReference type="ARBA" id="ARBA00010429"/>
    </source>
</evidence>
<gene>
    <name evidence="23" type="primary">nirB</name>
    <name evidence="23" type="ORF">NBZ79_03445</name>
</gene>
<dbReference type="Pfam" id="PF04324">
    <property type="entry name" value="Fer2_BFD"/>
    <property type="match status" value="2"/>
</dbReference>
<evidence type="ECO:0000259" key="19">
    <source>
        <dbReference type="Pfam" id="PF03460"/>
    </source>
</evidence>
<evidence type="ECO:0000259" key="20">
    <source>
        <dbReference type="Pfam" id="PF04324"/>
    </source>
</evidence>
<dbReference type="CDD" id="cd19944">
    <property type="entry name" value="NirB_Fer2_BFD-like_2"/>
    <property type="match status" value="1"/>
</dbReference>
<dbReference type="Gene3D" id="3.30.390.30">
    <property type="match status" value="1"/>
</dbReference>
<evidence type="ECO:0000256" key="14">
    <source>
        <dbReference type="ARBA" id="ARBA00023014"/>
    </source>
</evidence>
<reference evidence="23" key="1">
    <citation type="submission" date="2022-06" db="EMBL/GenBank/DDBJ databases">
        <title>Sneathiella actinostolidae sp. nov., isolated from a sea anemonein the Western Pacific Ocean.</title>
        <authorList>
            <person name="Wei M.J."/>
        </authorList>
    </citation>
    <scope>NUCLEOTIDE SEQUENCE</scope>
    <source>
        <strain evidence="23">PHK-P5</strain>
    </source>
</reference>
<feature type="domain" description="BFD-like [2Fe-2S]-binding" evidence="20">
    <location>
        <begin position="426"/>
        <end position="474"/>
    </location>
</feature>
<dbReference type="InterPro" id="IPR016156">
    <property type="entry name" value="FAD/NAD-linked_Rdtase_dimer_sf"/>
</dbReference>
<keyword evidence="12" id="KW-0560">Oxidoreductase</keyword>
<feature type="domain" description="NADH-rubredoxin oxidoreductase C-terminal" evidence="22">
    <location>
        <begin position="322"/>
        <end position="389"/>
    </location>
</feature>
<dbReference type="PANTHER" id="PTHR43809:SF1">
    <property type="entry name" value="NITRITE REDUCTASE (NADH) LARGE SUBUNIT"/>
    <property type="match status" value="1"/>
</dbReference>
<dbReference type="InterPro" id="IPR036188">
    <property type="entry name" value="FAD/NAD-bd_sf"/>
</dbReference>
<dbReference type="InterPro" id="IPR036136">
    <property type="entry name" value="Nit/Sulf_reduc_fer-like_dom_sf"/>
</dbReference>
<sequence length="822" mass="90607">MMTTKLEKPKLVLIGNGMAGVRTIEEVLKINPDLFDITIFGSEPHGNYNRIMLSPVLAGEKTIDEILLNDDEWYADNDIILHKGKTVTKIDRTRNQVIADDGSVAAYDRLLLATGSDPFMLPIPGANLPGVITFRDIHDVDQMLAASKKHRNAVVIGGGLLGLEAAKGLAIQGMQVTVIHLMDTLMERQLDNTAGQLLQKSLEDQKLTFLMGAETEAILGDDHVTGVRFKDGSEIPVDIVVMAVGIKPNKSLAEKAGIHCERGVVVSDTMQTYDPKIYAVGECVQHRQSTYGLVAPLFEQGKICANHLVGKGSLRYLGSLTSTKLKVTGIDLFSAGDFVGDDDTEDIIFRDPGRSIYKKLVLKGDRIQGGVMYGDTVDGSWYFQMMQDETDVSEFRDTLLFGKTHLGDSGYGSQSHAVDLEDSAEICGCNGVCKGDIVQAITASNLFTLEDVRSHTKASASCGSCTGLVEQILSSTVGGDYSSSPKKKSLCPCSDHTHDDIRRAILENELKSISAVLHFLKWRKTDGCAKCRPALNYYLLCAWPGDYEDDGQSRFINERVHANIQKDGTFSVIPRMWGGTTTPNELRAIANVADKYKIPSVKVTGGQRIDLLGVNKEDLPAVWSDLNQAGMVSGHAYGKALRTVKTCVGSEWCRFGVQDSTNLGIRLEKALWGSWTPHKFKVAVSGCPRNCAESTIKDFGVVAVDSGWELHVGGNGGIKVRATDFLCKVKTEDEVLEYAQAFIQLYREDAHYLERTAPWIERVGLYSIKEQLIDSDDIRKSYVTRFLLSQKYAQTDPWKEQVTKMEFSREYETLKPEKQLVS</sequence>
<dbReference type="NCBIfam" id="TIGR02374">
    <property type="entry name" value="nitri_red_nirB"/>
    <property type="match status" value="1"/>
</dbReference>
<comment type="pathway">
    <text evidence="4">Nitrogen metabolism; nitrate reduction (assimilation).</text>
</comment>
<feature type="domain" description="Nitrite/sulphite reductase 4Fe-4S" evidence="18">
    <location>
        <begin position="638"/>
        <end position="772"/>
    </location>
</feature>
<evidence type="ECO:0000259" key="21">
    <source>
        <dbReference type="Pfam" id="PF07992"/>
    </source>
</evidence>
<keyword evidence="10" id="KW-0479">Metal-binding</keyword>
<dbReference type="PRINTS" id="PR00411">
    <property type="entry name" value="PNDRDTASEI"/>
</dbReference>
<dbReference type="Pfam" id="PF18267">
    <property type="entry name" value="Rubredoxin_C"/>
    <property type="match status" value="1"/>
</dbReference>
<evidence type="ECO:0000256" key="11">
    <source>
        <dbReference type="ARBA" id="ARBA00022827"/>
    </source>
</evidence>
<dbReference type="PIRSF" id="PIRSF037149">
    <property type="entry name" value="NirB"/>
    <property type="match status" value="1"/>
</dbReference>
<evidence type="ECO:0000256" key="9">
    <source>
        <dbReference type="ARBA" id="ARBA00022714"/>
    </source>
</evidence>
<evidence type="ECO:0000313" key="23">
    <source>
        <dbReference type="EMBL" id="USG62029.1"/>
    </source>
</evidence>
<dbReference type="InterPro" id="IPR023753">
    <property type="entry name" value="FAD/NAD-binding_dom"/>
</dbReference>
<dbReference type="InterPro" id="IPR012744">
    <property type="entry name" value="Nitri_red_NirB"/>
</dbReference>
<dbReference type="PANTHER" id="PTHR43809">
    <property type="entry name" value="NITRITE REDUCTASE (NADH) LARGE SUBUNIT"/>
    <property type="match status" value="1"/>
</dbReference>
<dbReference type="InterPro" id="IPR052034">
    <property type="entry name" value="NasD-like"/>
</dbReference>
<comment type="cofactor">
    <cofactor evidence="16">
        <name>[2Fe-2S] cluster</name>
        <dbReference type="ChEBI" id="CHEBI:190135"/>
    </cofactor>
</comment>
<dbReference type="InterPro" id="IPR007419">
    <property type="entry name" value="BFD-like_2Fe2S-bd_dom"/>
</dbReference>
<dbReference type="InterPro" id="IPR041854">
    <property type="entry name" value="BFD-like_2Fe2S-bd_dom_sf"/>
</dbReference>
<evidence type="ECO:0000256" key="13">
    <source>
        <dbReference type="ARBA" id="ARBA00023004"/>
    </source>
</evidence>
<evidence type="ECO:0000259" key="22">
    <source>
        <dbReference type="Pfam" id="PF18267"/>
    </source>
</evidence>
<evidence type="ECO:0000256" key="1">
    <source>
        <dbReference type="ARBA" id="ARBA00001929"/>
    </source>
</evidence>
<evidence type="ECO:0000256" key="15">
    <source>
        <dbReference type="ARBA" id="ARBA00023063"/>
    </source>
</evidence>
<evidence type="ECO:0000256" key="10">
    <source>
        <dbReference type="ARBA" id="ARBA00022723"/>
    </source>
</evidence>
<dbReference type="Gene3D" id="3.50.50.60">
    <property type="entry name" value="FAD/NAD(P)-binding domain"/>
    <property type="match status" value="2"/>
</dbReference>
<dbReference type="InterPro" id="IPR005117">
    <property type="entry name" value="NiRdtase/SiRdtase_haem-b_fer"/>
</dbReference>
<keyword evidence="11 17" id="KW-0274">FAD</keyword>
<evidence type="ECO:0000256" key="8">
    <source>
        <dbReference type="ARBA" id="ARBA00022630"/>
    </source>
</evidence>
<organism evidence="23 24">
    <name type="scientific">Sneathiella marina</name>
    <dbReference type="NCBI Taxonomy" id="2950108"/>
    <lineage>
        <taxon>Bacteria</taxon>
        <taxon>Pseudomonadati</taxon>
        <taxon>Pseudomonadota</taxon>
        <taxon>Alphaproteobacteria</taxon>
        <taxon>Sneathiellales</taxon>
        <taxon>Sneathiellaceae</taxon>
        <taxon>Sneathiella</taxon>
    </lineage>
</organism>
<dbReference type="Gene3D" id="3.30.413.10">
    <property type="entry name" value="Sulfite Reductase Hemoprotein, domain 1"/>
    <property type="match status" value="1"/>
</dbReference>
<evidence type="ECO:0000256" key="12">
    <source>
        <dbReference type="ARBA" id="ARBA00023002"/>
    </source>
</evidence>
<evidence type="ECO:0000256" key="16">
    <source>
        <dbReference type="ARBA" id="ARBA00034078"/>
    </source>
</evidence>
<accession>A0ABY4W9S5</accession>
<dbReference type="SUPFAM" id="SSF56014">
    <property type="entry name" value="Nitrite and sulphite reductase 4Fe-4S domain-like"/>
    <property type="match status" value="1"/>
</dbReference>
<feature type="domain" description="FAD/NAD(P)-binding" evidence="21">
    <location>
        <begin position="10"/>
        <end position="288"/>
    </location>
</feature>
<keyword evidence="7" id="KW-0349">Heme</keyword>
<evidence type="ECO:0000256" key="3">
    <source>
        <dbReference type="ARBA" id="ARBA00001974"/>
    </source>
</evidence>
<dbReference type="InterPro" id="IPR006066">
    <property type="entry name" value="NO2/SO3_Rdtase_FeS/sirohaem_BS"/>
</dbReference>
<comment type="cofactor">
    <cofactor evidence="3 17">
        <name>FAD</name>
        <dbReference type="ChEBI" id="CHEBI:57692"/>
    </cofactor>
</comment>
<dbReference type="PROSITE" id="PS00365">
    <property type="entry name" value="NIR_SIR"/>
    <property type="match status" value="1"/>
</dbReference>
<dbReference type="InterPro" id="IPR006067">
    <property type="entry name" value="NO2/SO3_Rdtase_4Fe4S_dom"/>
</dbReference>
<evidence type="ECO:0000313" key="24">
    <source>
        <dbReference type="Proteomes" id="UP001056291"/>
    </source>
</evidence>
<dbReference type="Gene3D" id="1.10.10.1100">
    <property type="entry name" value="BFD-like [2Fe-2S]-binding domain"/>
    <property type="match status" value="1"/>
</dbReference>
<evidence type="ECO:0000256" key="4">
    <source>
        <dbReference type="ARBA" id="ARBA00005096"/>
    </source>
</evidence>
<proteinExistence type="inferred from homology"/>
<dbReference type="CDD" id="cd19943">
    <property type="entry name" value="NirB_Fer2_BFD-like_1"/>
    <property type="match status" value="1"/>
</dbReference>
<comment type="cofactor">
    <cofactor evidence="1">
        <name>siroheme</name>
        <dbReference type="ChEBI" id="CHEBI:60052"/>
    </cofactor>
</comment>
<dbReference type="PRINTS" id="PR00397">
    <property type="entry name" value="SIROHAEM"/>
</dbReference>
<comment type="cofactor">
    <cofactor evidence="2">
        <name>[4Fe-4S] cluster</name>
        <dbReference type="ChEBI" id="CHEBI:49883"/>
    </cofactor>
</comment>
<feature type="domain" description="Nitrite/Sulfite reductase ferredoxin-like" evidence="19">
    <location>
        <begin position="564"/>
        <end position="628"/>
    </location>
</feature>
<dbReference type="Pfam" id="PF07992">
    <property type="entry name" value="Pyr_redox_2"/>
    <property type="match status" value="1"/>
</dbReference>
<dbReference type="InterPro" id="IPR045854">
    <property type="entry name" value="NO2/SO3_Rdtase_4Fe4S_sf"/>
</dbReference>
<keyword evidence="13" id="KW-0408">Iron</keyword>
<evidence type="ECO:0000256" key="2">
    <source>
        <dbReference type="ARBA" id="ARBA00001966"/>
    </source>
</evidence>
<feature type="domain" description="BFD-like [2Fe-2S]-binding" evidence="20">
    <location>
        <begin position="491"/>
        <end position="539"/>
    </location>
</feature>
<keyword evidence="6" id="KW-0004">4Fe-4S</keyword>
<protein>
    <submittedName>
        <fullName evidence="23">Nitrite reductase large subunit NirB</fullName>
    </submittedName>
</protein>
<evidence type="ECO:0000256" key="17">
    <source>
        <dbReference type="PIRNR" id="PIRNR037149"/>
    </source>
</evidence>
<dbReference type="SUPFAM" id="SSF55124">
    <property type="entry name" value="Nitrite/Sulfite reductase N-terminal domain-like"/>
    <property type="match status" value="1"/>
</dbReference>
<dbReference type="PRINTS" id="PR00368">
    <property type="entry name" value="FADPNR"/>
</dbReference>
<evidence type="ECO:0000256" key="7">
    <source>
        <dbReference type="ARBA" id="ARBA00022617"/>
    </source>
</evidence>
<dbReference type="Pfam" id="PF03460">
    <property type="entry name" value="NIR_SIR_ferr"/>
    <property type="match status" value="1"/>
</dbReference>
<evidence type="ECO:0000259" key="18">
    <source>
        <dbReference type="Pfam" id="PF01077"/>
    </source>
</evidence>
<dbReference type="Pfam" id="PF01077">
    <property type="entry name" value="NIR_SIR"/>
    <property type="match status" value="1"/>
</dbReference>
<keyword evidence="24" id="KW-1185">Reference proteome</keyword>